<proteinExistence type="inferred from homology"/>
<comment type="pathway">
    <text evidence="2">Glycolipid metabolism; diglucosyl-diacylglycerol biosynthesis.</text>
</comment>
<evidence type="ECO:0000256" key="10">
    <source>
        <dbReference type="ARBA" id="ARBA00041398"/>
    </source>
</evidence>
<evidence type="ECO:0000256" key="9">
    <source>
        <dbReference type="ARBA" id="ARBA00039995"/>
    </source>
</evidence>
<dbReference type="InterPro" id="IPR016066">
    <property type="entry name" value="A-D-PHexomutase_CS"/>
</dbReference>
<comment type="similarity">
    <text evidence="4 12">Belongs to the phosphohexose mutase family.</text>
</comment>
<keyword evidence="5" id="KW-0597">Phosphoprotein</keyword>
<keyword evidence="6 12" id="KW-0479">Metal-binding</keyword>
<evidence type="ECO:0000256" key="8">
    <source>
        <dbReference type="ARBA" id="ARBA00023235"/>
    </source>
</evidence>
<dbReference type="CDD" id="cd05799">
    <property type="entry name" value="PGM2"/>
    <property type="match status" value="1"/>
</dbReference>
<comment type="pathway">
    <text evidence="3">Lipid metabolism.</text>
</comment>
<keyword evidence="7 12" id="KW-0460">Magnesium</keyword>
<evidence type="ECO:0000259" key="15">
    <source>
        <dbReference type="Pfam" id="PF02880"/>
    </source>
</evidence>
<dbReference type="Gene3D" id="3.30.310.50">
    <property type="entry name" value="Alpha-D-phosphohexomutase, C-terminal domain"/>
    <property type="match status" value="1"/>
</dbReference>
<accession>A0A9D1H2D6</accession>
<keyword evidence="8" id="KW-0413">Isomerase</keyword>
<dbReference type="InterPro" id="IPR005841">
    <property type="entry name" value="Alpha-D-phosphohexomutase_SF"/>
</dbReference>
<evidence type="ECO:0000256" key="1">
    <source>
        <dbReference type="ARBA" id="ARBA00001946"/>
    </source>
</evidence>
<dbReference type="InterPro" id="IPR005845">
    <property type="entry name" value="A-D-PHexomutase_a/b/a-II"/>
</dbReference>
<comment type="cofactor">
    <cofactor evidence="1">
        <name>Mg(2+)</name>
        <dbReference type="ChEBI" id="CHEBI:18420"/>
    </cofactor>
</comment>
<dbReference type="Pfam" id="PF02880">
    <property type="entry name" value="PGM_PMM_III"/>
    <property type="match status" value="1"/>
</dbReference>
<feature type="domain" description="Alpha-D-phosphohexomutase alpha/beta/alpha" evidence="14">
    <location>
        <begin position="212"/>
        <end position="319"/>
    </location>
</feature>
<gene>
    <name evidence="16" type="ORF">IAA60_03790</name>
</gene>
<protein>
    <recommendedName>
        <fullName evidence="9">Phosphoglucomutase</fullName>
    </recommendedName>
    <alternativeName>
        <fullName evidence="11">Alpha-phosphoglucomutase</fullName>
    </alternativeName>
    <alternativeName>
        <fullName evidence="10">Glucose phosphomutase</fullName>
    </alternativeName>
</protein>
<evidence type="ECO:0000256" key="3">
    <source>
        <dbReference type="ARBA" id="ARBA00005189"/>
    </source>
</evidence>
<dbReference type="Pfam" id="PF02879">
    <property type="entry name" value="PGM_PMM_II"/>
    <property type="match status" value="1"/>
</dbReference>
<dbReference type="AlphaFoldDB" id="A0A9D1H2D6"/>
<feature type="domain" description="Alpha-D-phosphohexomutase alpha/beta/alpha" evidence="13">
    <location>
        <begin position="43"/>
        <end position="180"/>
    </location>
</feature>
<evidence type="ECO:0000256" key="5">
    <source>
        <dbReference type="ARBA" id="ARBA00022553"/>
    </source>
</evidence>
<dbReference type="InterPro" id="IPR016055">
    <property type="entry name" value="A-D-PHexomutase_a/b/a-I/II/III"/>
</dbReference>
<dbReference type="EMBL" id="DVLU01000031">
    <property type="protein sequence ID" value="HIT85013.1"/>
    <property type="molecule type" value="Genomic_DNA"/>
</dbReference>
<dbReference type="InterPro" id="IPR036900">
    <property type="entry name" value="A-D-PHexomutase_C_sf"/>
</dbReference>
<evidence type="ECO:0000256" key="11">
    <source>
        <dbReference type="ARBA" id="ARBA00041467"/>
    </source>
</evidence>
<dbReference type="GO" id="GO:0006166">
    <property type="term" value="P:purine ribonucleoside salvage"/>
    <property type="evidence" value="ECO:0007669"/>
    <property type="project" value="TreeGrafter"/>
</dbReference>
<name>A0A9D1H2D6_9FIRM</name>
<evidence type="ECO:0000256" key="4">
    <source>
        <dbReference type="ARBA" id="ARBA00010231"/>
    </source>
</evidence>
<evidence type="ECO:0000259" key="14">
    <source>
        <dbReference type="Pfam" id="PF02879"/>
    </source>
</evidence>
<reference evidence="16" key="1">
    <citation type="submission" date="2020-10" db="EMBL/GenBank/DDBJ databases">
        <authorList>
            <person name="Gilroy R."/>
        </authorList>
    </citation>
    <scope>NUCLEOTIDE SEQUENCE</scope>
    <source>
        <strain evidence="16">CHK181-108</strain>
    </source>
</reference>
<evidence type="ECO:0000256" key="6">
    <source>
        <dbReference type="ARBA" id="ARBA00022723"/>
    </source>
</evidence>
<evidence type="ECO:0000256" key="12">
    <source>
        <dbReference type="RuleBase" id="RU004326"/>
    </source>
</evidence>
<dbReference type="PRINTS" id="PR00509">
    <property type="entry name" value="PGMPMM"/>
</dbReference>
<dbReference type="GO" id="GO:0008973">
    <property type="term" value="F:phosphopentomutase activity"/>
    <property type="evidence" value="ECO:0007669"/>
    <property type="project" value="TreeGrafter"/>
</dbReference>
<dbReference type="InterPro" id="IPR005844">
    <property type="entry name" value="A-D-PHexomutase_a/b/a-I"/>
</dbReference>
<dbReference type="PANTHER" id="PTHR45745:SF1">
    <property type="entry name" value="PHOSPHOGLUCOMUTASE 2B-RELATED"/>
    <property type="match status" value="1"/>
</dbReference>
<dbReference type="SUPFAM" id="SSF53738">
    <property type="entry name" value="Phosphoglucomutase, first 3 domains"/>
    <property type="match status" value="3"/>
</dbReference>
<feature type="domain" description="Alpha-D-phosphohexomutase alpha/beta/alpha" evidence="15">
    <location>
        <begin position="327"/>
        <end position="453"/>
    </location>
</feature>
<dbReference type="GO" id="GO:0000287">
    <property type="term" value="F:magnesium ion binding"/>
    <property type="evidence" value="ECO:0007669"/>
    <property type="project" value="InterPro"/>
</dbReference>
<dbReference type="InterPro" id="IPR005846">
    <property type="entry name" value="A-D-PHexomutase_a/b/a-III"/>
</dbReference>
<evidence type="ECO:0000256" key="2">
    <source>
        <dbReference type="ARBA" id="ARBA00005164"/>
    </source>
</evidence>
<evidence type="ECO:0000256" key="7">
    <source>
        <dbReference type="ARBA" id="ARBA00022842"/>
    </source>
</evidence>
<evidence type="ECO:0000313" key="16">
    <source>
        <dbReference type="EMBL" id="HIT85013.1"/>
    </source>
</evidence>
<comment type="caution">
    <text evidence="16">The sequence shown here is derived from an EMBL/GenBank/DDBJ whole genome shotgun (WGS) entry which is preliminary data.</text>
</comment>
<evidence type="ECO:0000259" key="13">
    <source>
        <dbReference type="Pfam" id="PF02878"/>
    </source>
</evidence>
<dbReference type="SUPFAM" id="SSF55957">
    <property type="entry name" value="Phosphoglucomutase, C-terminal domain"/>
    <property type="match status" value="1"/>
</dbReference>
<dbReference type="Proteomes" id="UP000824165">
    <property type="component" value="Unassembled WGS sequence"/>
</dbReference>
<sequence>MGYKETYERWLHSDVLSGADRAELESIAGDEKEIEERFYRELEFGTAGMRGIIGIGTNRINIYNVRRASQGVAKYVNSRGAEAAKAGVLIGYDTRNYSRVFAEETAKVLTCAGVHVYLFPVVHSVPEVSFGIRELGCAAGVMITASHNPKEYNGYKVYGPDGGQLPPDAADVVVKAIDSYDVFDDVKYISLEEAVENSLLTVPGPELDEKFLDAVQSQQQNPEAVAAVADTFKLIYTPFHGTGSRPVKAILNRIGFKNVLVVKEQDTEDGNFPTVKSPNPENKEGFTIAIEMAKQNDVDVIIGTDPDCDRVGIVVRDAEGIYRTLTGNQTGALLVEYILRSKKEKGTLPSNGVVIKTIVTTELAAAIAHSYGVEIMNVLTGFKYIGEKMTEFAETGSHTYLIGFEESYGYLVGTHARDKDGVVATMLIAEMAAYYKAKNMSLYEALQEIYKKYGYYDEKTVSFTMPGKDGMEKMAALLKGLRENPPAKVAGMDIVVYTDYMSQTVKDTKGGISPITDLPKADVLKYNLSDEKTYFIVRPSGTEPKVKLYLGTFADSFESAEATIEKVLADCKSQFGLE</sequence>
<dbReference type="Pfam" id="PF02878">
    <property type="entry name" value="PGM_PMM_I"/>
    <property type="match status" value="1"/>
</dbReference>
<organism evidence="16 17">
    <name type="scientific">Candidatus Ornithomonoglobus intestinigallinarum</name>
    <dbReference type="NCBI Taxonomy" id="2840894"/>
    <lineage>
        <taxon>Bacteria</taxon>
        <taxon>Bacillati</taxon>
        <taxon>Bacillota</taxon>
        <taxon>Clostridia</taxon>
        <taxon>Candidatus Ornithomonoglobus</taxon>
    </lineage>
</organism>
<dbReference type="PROSITE" id="PS00710">
    <property type="entry name" value="PGM_PMM"/>
    <property type="match status" value="1"/>
</dbReference>
<dbReference type="GO" id="GO:0005975">
    <property type="term" value="P:carbohydrate metabolic process"/>
    <property type="evidence" value="ECO:0007669"/>
    <property type="project" value="InterPro"/>
</dbReference>
<dbReference type="PANTHER" id="PTHR45745">
    <property type="entry name" value="PHOSPHOMANNOMUTASE 45A"/>
    <property type="match status" value="1"/>
</dbReference>
<evidence type="ECO:0000313" key="17">
    <source>
        <dbReference type="Proteomes" id="UP000824165"/>
    </source>
</evidence>
<reference evidence="16" key="2">
    <citation type="journal article" date="2021" name="PeerJ">
        <title>Extensive microbial diversity within the chicken gut microbiome revealed by metagenomics and culture.</title>
        <authorList>
            <person name="Gilroy R."/>
            <person name="Ravi A."/>
            <person name="Getino M."/>
            <person name="Pursley I."/>
            <person name="Horton D.L."/>
            <person name="Alikhan N.F."/>
            <person name="Baker D."/>
            <person name="Gharbi K."/>
            <person name="Hall N."/>
            <person name="Watson M."/>
            <person name="Adriaenssens E.M."/>
            <person name="Foster-Nyarko E."/>
            <person name="Jarju S."/>
            <person name="Secka A."/>
            <person name="Antonio M."/>
            <person name="Oren A."/>
            <person name="Chaudhuri R.R."/>
            <person name="La Ragione R."/>
            <person name="Hildebrand F."/>
            <person name="Pallen M.J."/>
        </authorList>
    </citation>
    <scope>NUCLEOTIDE SEQUENCE</scope>
    <source>
        <strain evidence="16">CHK181-108</strain>
    </source>
</reference>
<dbReference type="Gene3D" id="3.40.120.10">
    <property type="entry name" value="Alpha-D-Glucose-1,6-Bisphosphate, subunit A, domain 3"/>
    <property type="match status" value="3"/>
</dbReference>